<dbReference type="Proteomes" id="UP000887458">
    <property type="component" value="Unassembled WGS sequence"/>
</dbReference>
<proteinExistence type="predicted"/>
<dbReference type="EMBL" id="NJHN03000065">
    <property type="protein sequence ID" value="KAH9418188.1"/>
    <property type="molecule type" value="Genomic_DNA"/>
</dbReference>
<gene>
    <name evidence="2" type="ORF">DERP_010741</name>
</gene>
<accession>A0ABQ8J6L6</accession>
<feature type="transmembrane region" description="Helical" evidence="1">
    <location>
        <begin position="13"/>
        <end position="31"/>
    </location>
</feature>
<name>A0ABQ8J6L6_DERPT</name>
<evidence type="ECO:0000256" key="1">
    <source>
        <dbReference type="SAM" id="Phobius"/>
    </source>
</evidence>
<reference evidence="2 3" key="1">
    <citation type="journal article" date="2018" name="J. Allergy Clin. Immunol.">
        <title>High-quality assembly of Dermatophagoides pteronyssinus genome and transcriptome reveals a wide range of novel allergens.</title>
        <authorList>
            <person name="Liu X.Y."/>
            <person name="Yang K.Y."/>
            <person name="Wang M.Q."/>
            <person name="Kwok J.S."/>
            <person name="Zeng X."/>
            <person name="Yang Z."/>
            <person name="Xiao X.J."/>
            <person name="Lau C.P."/>
            <person name="Li Y."/>
            <person name="Huang Z.M."/>
            <person name="Ba J.G."/>
            <person name="Yim A.K."/>
            <person name="Ouyang C.Y."/>
            <person name="Ngai S.M."/>
            <person name="Chan T.F."/>
            <person name="Leung E.L."/>
            <person name="Liu L."/>
            <person name="Liu Z.G."/>
            <person name="Tsui S.K."/>
        </authorList>
    </citation>
    <scope>NUCLEOTIDE SEQUENCE [LARGE SCALE GENOMIC DNA]</scope>
    <source>
        <strain evidence="2">Derp</strain>
    </source>
</reference>
<keyword evidence="1" id="KW-1133">Transmembrane helix</keyword>
<organism evidence="2 3">
    <name type="scientific">Dermatophagoides pteronyssinus</name>
    <name type="common">European house dust mite</name>
    <dbReference type="NCBI Taxonomy" id="6956"/>
    <lineage>
        <taxon>Eukaryota</taxon>
        <taxon>Metazoa</taxon>
        <taxon>Ecdysozoa</taxon>
        <taxon>Arthropoda</taxon>
        <taxon>Chelicerata</taxon>
        <taxon>Arachnida</taxon>
        <taxon>Acari</taxon>
        <taxon>Acariformes</taxon>
        <taxon>Sarcoptiformes</taxon>
        <taxon>Astigmata</taxon>
        <taxon>Psoroptidia</taxon>
        <taxon>Analgoidea</taxon>
        <taxon>Pyroglyphidae</taxon>
        <taxon>Dermatophagoidinae</taxon>
        <taxon>Dermatophagoides</taxon>
    </lineage>
</organism>
<evidence type="ECO:0000313" key="2">
    <source>
        <dbReference type="EMBL" id="KAH9418188.1"/>
    </source>
</evidence>
<sequence length="71" mass="8192">MEMEMINKKLKEIFFLLSPVKSGIVVGWLVVKEKKLGKEKYVQKTSISGYVVLERQHSKTFDYSNIRIGNG</sequence>
<keyword evidence="1" id="KW-0812">Transmembrane</keyword>
<keyword evidence="1" id="KW-0472">Membrane</keyword>
<reference evidence="2 3" key="2">
    <citation type="journal article" date="2022" name="Mol. Biol. Evol.">
        <title>Comparative Genomics Reveals Insights into the Divergent Evolution of Astigmatic Mites and Household Pest Adaptations.</title>
        <authorList>
            <person name="Xiong Q."/>
            <person name="Wan A.T."/>
            <person name="Liu X."/>
            <person name="Fung C.S."/>
            <person name="Xiao X."/>
            <person name="Malainual N."/>
            <person name="Hou J."/>
            <person name="Wang L."/>
            <person name="Wang M."/>
            <person name="Yang K.Y."/>
            <person name="Cui Y."/>
            <person name="Leung E.L."/>
            <person name="Nong W."/>
            <person name="Shin S.K."/>
            <person name="Au S.W."/>
            <person name="Jeong K.Y."/>
            <person name="Chew F.T."/>
            <person name="Hui J.H."/>
            <person name="Leung T.F."/>
            <person name="Tungtrongchitr A."/>
            <person name="Zhong N."/>
            <person name="Liu Z."/>
            <person name="Tsui S.K."/>
        </authorList>
    </citation>
    <scope>NUCLEOTIDE SEQUENCE [LARGE SCALE GENOMIC DNA]</scope>
    <source>
        <strain evidence="2">Derp</strain>
    </source>
</reference>
<keyword evidence="3" id="KW-1185">Reference proteome</keyword>
<protein>
    <submittedName>
        <fullName evidence="2">Uncharacterized protein</fullName>
    </submittedName>
</protein>
<evidence type="ECO:0000313" key="3">
    <source>
        <dbReference type="Proteomes" id="UP000887458"/>
    </source>
</evidence>
<comment type="caution">
    <text evidence="2">The sequence shown here is derived from an EMBL/GenBank/DDBJ whole genome shotgun (WGS) entry which is preliminary data.</text>
</comment>